<keyword evidence="3" id="KW-0663">Pyridoxal phosphate</keyword>
<evidence type="ECO:0000256" key="2">
    <source>
        <dbReference type="ARBA" id="ARBA00009320"/>
    </source>
</evidence>
<keyword evidence="4" id="KW-0808">Transferase</keyword>
<dbReference type="PANTHER" id="PTHR42743">
    <property type="entry name" value="AMINO-ACID AMINOTRANSFERASE"/>
    <property type="match status" value="1"/>
</dbReference>
<dbReference type="InterPro" id="IPR050571">
    <property type="entry name" value="Class-IV_PLP-Dep_Aminotrnsfr"/>
</dbReference>
<dbReference type="InterPro" id="IPR043131">
    <property type="entry name" value="BCAT-like_N"/>
</dbReference>
<sequence>MACTTSRGLFEQMNAAIGLKTVEFQNSSRCSCVFATLNGRFRVLRRRRGARQLSLLATFASSQSSSRQTRLKRQPIPQLEAEQVIQRLRTSIPNNTKLNFLAFFSSDLGGITTEPAFMQLPIDDHMVHRGHGVFDTCILVDGYLYMLEQHIDRLLESARKAEIRPFWTREVLKNILHDTAATSGVQNGFLRFWLTAGRGGFDLGSRECDRPGFYCIVTHRPEPRYYSDEDRQNGFSYWRAKTTPIETKSPFMSSIKSNNYLQNVLSAEDAERDEHATHGIFVDPDGFVSEGGNFNVGFILPDGELVIPSFDNCLAGITAQRIMELVPKTRQLSHLRVSHRRITVTEAKGADEMFATGSTTLATPIVQWDRTTLPGNSTNTLIIRRVLENDMEAKPPHELHTEVDYGIMTYMQ</sequence>
<evidence type="ECO:0000256" key="3">
    <source>
        <dbReference type="ARBA" id="ARBA00022898"/>
    </source>
</evidence>
<proteinExistence type="inferred from homology"/>
<dbReference type="InterPro" id="IPR036038">
    <property type="entry name" value="Aminotransferase-like"/>
</dbReference>
<protein>
    <submittedName>
        <fullName evidence="4">Branched-chain amino acid aminotransferase</fullName>
    </submittedName>
</protein>
<name>A0A061QQ17_9CHLO</name>
<dbReference type="EMBL" id="GBEZ01025271">
    <property type="protein sequence ID" value="JAC61798.1"/>
    <property type="molecule type" value="Transcribed_RNA"/>
</dbReference>
<dbReference type="InterPro" id="IPR043132">
    <property type="entry name" value="BCAT-like_C"/>
</dbReference>
<reference evidence="4" key="1">
    <citation type="submission" date="2014-05" db="EMBL/GenBank/DDBJ databases">
        <title>The transcriptome of the halophilic microalga Tetraselmis sp. GSL018 isolated from the Great Salt Lake, Utah.</title>
        <authorList>
            <person name="Jinkerson R.E."/>
            <person name="D'Adamo S."/>
            <person name="Posewitz M.C."/>
        </authorList>
    </citation>
    <scope>NUCLEOTIDE SEQUENCE</scope>
    <source>
        <strain evidence="4">GSL018</strain>
    </source>
</reference>
<keyword evidence="4" id="KW-0032">Aminotransferase</keyword>
<dbReference type="AlphaFoldDB" id="A0A061QQ17"/>
<organism evidence="4">
    <name type="scientific">Tetraselmis sp. GSL018</name>
    <dbReference type="NCBI Taxonomy" id="582737"/>
    <lineage>
        <taxon>Eukaryota</taxon>
        <taxon>Viridiplantae</taxon>
        <taxon>Chlorophyta</taxon>
        <taxon>core chlorophytes</taxon>
        <taxon>Chlorodendrophyceae</taxon>
        <taxon>Chlorodendrales</taxon>
        <taxon>Chlorodendraceae</taxon>
        <taxon>Tetraselmis</taxon>
    </lineage>
</organism>
<dbReference type="Gene3D" id="3.30.470.10">
    <property type="match status" value="1"/>
</dbReference>
<dbReference type="Gene3D" id="3.20.10.10">
    <property type="entry name" value="D-amino Acid Aminotransferase, subunit A, domain 2"/>
    <property type="match status" value="1"/>
</dbReference>
<dbReference type="PANTHER" id="PTHR42743:SF22">
    <property type="entry name" value="D-AMINO-ACID TRANSAMINASE, CHLOROPLASTIC"/>
    <property type="match status" value="1"/>
</dbReference>
<accession>A0A061QQ17</accession>
<evidence type="ECO:0000313" key="4">
    <source>
        <dbReference type="EMBL" id="JAC61798.1"/>
    </source>
</evidence>
<dbReference type="InterPro" id="IPR001544">
    <property type="entry name" value="Aminotrans_IV"/>
</dbReference>
<comment type="similarity">
    <text evidence="2">Belongs to the class-IV pyridoxal-phosphate-dependent aminotransferase family.</text>
</comment>
<comment type="cofactor">
    <cofactor evidence="1">
        <name>pyridoxal 5'-phosphate</name>
        <dbReference type="ChEBI" id="CHEBI:597326"/>
    </cofactor>
</comment>
<gene>
    <name evidence="4" type="primary">ILVE</name>
    <name evidence="4" type="ORF">TSPGSL018_25194</name>
</gene>
<dbReference type="Pfam" id="PF01063">
    <property type="entry name" value="Aminotran_4"/>
    <property type="match status" value="1"/>
</dbReference>
<dbReference type="GO" id="GO:0008652">
    <property type="term" value="P:amino acid biosynthetic process"/>
    <property type="evidence" value="ECO:0007669"/>
    <property type="project" value="UniProtKB-ARBA"/>
</dbReference>
<dbReference type="GO" id="GO:0008483">
    <property type="term" value="F:transaminase activity"/>
    <property type="evidence" value="ECO:0007669"/>
    <property type="project" value="UniProtKB-KW"/>
</dbReference>
<dbReference type="FunFam" id="3.30.470.10:FF:000008">
    <property type="entry name" value="D-amino-acid transaminase, chloroplastic"/>
    <property type="match status" value="1"/>
</dbReference>
<dbReference type="FunFam" id="3.20.10.10:FF:000002">
    <property type="entry name" value="D-alanine aminotransferase"/>
    <property type="match status" value="1"/>
</dbReference>
<dbReference type="SUPFAM" id="SSF56752">
    <property type="entry name" value="D-aminoacid aminotransferase-like PLP-dependent enzymes"/>
    <property type="match status" value="1"/>
</dbReference>
<evidence type="ECO:0000256" key="1">
    <source>
        <dbReference type="ARBA" id="ARBA00001933"/>
    </source>
</evidence>
<dbReference type="GO" id="GO:0046394">
    <property type="term" value="P:carboxylic acid biosynthetic process"/>
    <property type="evidence" value="ECO:0007669"/>
    <property type="project" value="UniProtKB-ARBA"/>
</dbReference>